<evidence type="ECO:0000259" key="6">
    <source>
        <dbReference type="Pfam" id="PF00669"/>
    </source>
</evidence>
<evidence type="ECO:0000313" key="7">
    <source>
        <dbReference type="EMBL" id="KRG64356.1"/>
    </source>
</evidence>
<keyword evidence="7" id="KW-0969">Cilium</keyword>
<dbReference type="InterPro" id="IPR001492">
    <property type="entry name" value="Flagellin"/>
</dbReference>
<dbReference type="InterPro" id="IPR013384">
    <property type="entry name" value="Flagell_FlgL"/>
</dbReference>
<dbReference type="EMBL" id="LDJI01000014">
    <property type="protein sequence ID" value="KRG64356.1"/>
    <property type="molecule type" value="Genomic_DNA"/>
</dbReference>
<evidence type="ECO:0000256" key="2">
    <source>
        <dbReference type="ARBA" id="ARBA00004613"/>
    </source>
</evidence>
<dbReference type="PANTHER" id="PTHR42792">
    <property type="entry name" value="FLAGELLIN"/>
    <property type="match status" value="1"/>
</dbReference>
<comment type="subcellular location">
    <subcellularLocation>
        <location evidence="1">Bacterial flagellum</location>
    </subcellularLocation>
    <subcellularLocation>
        <location evidence="2">Secreted</location>
    </subcellularLocation>
</comment>
<dbReference type="Gene3D" id="1.20.1330.10">
    <property type="entry name" value="f41 fragment of flagellin, N-terminal domain"/>
    <property type="match status" value="1"/>
</dbReference>
<gene>
    <name evidence="7" type="ORF">ABB26_08490</name>
</gene>
<dbReference type="SUPFAM" id="SSF64518">
    <property type="entry name" value="Phase 1 flagellin"/>
    <property type="match status" value="1"/>
</dbReference>
<dbReference type="STRING" id="405444.ABB26_08490"/>
<dbReference type="GO" id="GO:0005576">
    <property type="term" value="C:extracellular region"/>
    <property type="evidence" value="ECO:0007669"/>
    <property type="project" value="UniProtKB-SubCell"/>
</dbReference>
<organism evidence="7 8">
    <name type="scientific">Stenotrophomonas humi</name>
    <dbReference type="NCBI Taxonomy" id="405444"/>
    <lineage>
        <taxon>Bacteria</taxon>
        <taxon>Pseudomonadati</taxon>
        <taxon>Pseudomonadota</taxon>
        <taxon>Gammaproteobacteria</taxon>
        <taxon>Lysobacterales</taxon>
        <taxon>Lysobacteraceae</taxon>
        <taxon>Stenotrophomonas</taxon>
    </lineage>
</organism>
<evidence type="ECO:0000256" key="4">
    <source>
        <dbReference type="ARBA" id="ARBA00022525"/>
    </source>
</evidence>
<keyword evidence="7" id="KW-0966">Cell projection</keyword>
<proteinExistence type="inferred from homology"/>
<comment type="caution">
    <text evidence="7">The sequence shown here is derived from an EMBL/GenBank/DDBJ whole genome shotgun (WGS) entry which is preliminary data.</text>
</comment>
<comment type="similarity">
    <text evidence="3">Belongs to the bacterial flagellin family.</text>
</comment>
<dbReference type="GO" id="GO:0071973">
    <property type="term" value="P:bacterial-type flagellum-dependent cell motility"/>
    <property type="evidence" value="ECO:0007669"/>
    <property type="project" value="InterPro"/>
</dbReference>
<dbReference type="Pfam" id="PF00669">
    <property type="entry name" value="Flagellin_N"/>
    <property type="match status" value="1"/>
</dbReference>
<keyword evidence="8" id="KW-1185">Reference proteome</keyword>
<feature type="domain" description="Flagellin N-terminal" evidence="6">
    <location>
        <begin position="5"/>
        <end position="142"/>
    </location>
</feature>
<evidence type="ECO:0000256" key="3">
    <source>
        <dbReference type="ARBA" id="ARBA00005709"/>
    </source>
</evidence>
<dbReference type="GO" id="GO:0009424">
    <property type="term" value="C:bacterial-type flagellum hook"/>
    <property type="evidence" value="ECO:0007669"/>
    <property type="project" value="InterPro"/>
</dbReference>
<dbReference type="Proteomes" id="UP000050864">
    <property type="component" value="Unassembled WGS sequence"/>
</dbReference>
<dbReference type="AlphaFoldDB" id="A0A0R0CEZ6"/>
<keyword evidence="5" id="KW-0975">Bacterial flagellum</keyword>
<protein>
    <submittedName>
        <fullName evidence="7">Flagellar hook protein FlgL</fullName>
    </submittedName>
</protein>
<dbReference type="PATRIC" id="fig|405444.3.peg.698"/>
<dbReference type="InterPro" id="IPR001029">
    <property type="entry name" value="Flagellin_N"/>
</dbReference>
<evidence type="ECO:0000313" key="8">
    <source>
        <dbReference type="Proteomes" id="UP000050864"/>
    </source>
</evidence>
<dbReference type="RefSeq" id="WP_057633240.1">
    <property type="nucleotide sequence ID" value="NZ_LDJI01000014.1"/>
</dbReference>
<dbReference type="OrthoDB" id="9768249at2"/>
<evidence type="ECO:0000256" key="1">
    <source>
        <dbReference type="ARBA" id="ARBA00004365"/>
    </source>
</evidence>
<name>A0A0R0CEZ6_9GAMM</name>
<keyword evidence="7" id="KW-0282">Flagellum</keyword>
<dbReference type="PANTHER" id="PTHR42792:SF1">
    <property type="entry name" value="FLAGELLAR HOOK-ASSOCIATED PROTEIN 3"/>
    <property type="match status" value="1"/>
</dbReference>
<keyword evidence="4" id="KW-0964">Secreted</keyword>
<sequence length="400" mass="42045">MNNRISSNMIYDQSVFLMLSKQSKLAHLEQQLATGKKIITAKDDPVASGTAVGLDRSLAALEQMKLNGSTVQNRLGLQENTLAQVNDMMGRVTELTIYASNPGLAAADKKALVAEINSISEGLLALANATDGTGRYLFGGTQDGSPPFSLINGKVVYNGDQTQRQVEVAPDTYARDALPGSEIFMRIPTGDGAVDGAAAVGNTGKAVLTNVGRDGNGGWDGNAFSIRFTAANQYEVLDAGGNVTATGTTASGEDVVVNGVRLHIDGEAAAGDSFNVQPATSRDIFATLDGLISALNSDTGTPAQMAAQQNQLQGALRDVARASERMIDARASGGAQLKTLDDASATREANNVTIKGTLSQLRDLDYAEAISEYQLESTALQAAQTIFMQMQQMSLFKRLG</sequence>
<dbReference type="GO" id="GO:0005198">
    <property type="term" value="F:structural molecule activity"/>
    <property type="evidence" value="ECO:0007669"/>
    <property type="project" value="InterPro"/>
</dbReference>
<evidence type="ECO:0000256" key="5">
    <source>
        <dbReference type="ARBA" id="ARBA00023143"/>
    </source>
</evidence>
<reference evidence="7 8" key="1">
    <citation type="submission" date="2015-05" db="EMBL/GenBank/DDBJ databases">
        <title>Genome sequencing and analysis of members of genus Stenotrophomonas.</title>
        <authorList>
            <person name="Patil P.P."/>
            <person name="Midha S."/>
            <person name="Patil P.B."/>
        </authorList>
    </citation>
    <scope>NUCLEOTIDE SEQUENCE [LARGE SCALE GENOMIC DNA]</scope>
    <source>
        <strain evidence="7 8">DSM 18929</strain>
    </source>
</reference>
<dbReference type="NCBIfam" id="TIGR02550">
    <property type="entry name" value="flagell_flgL"/>
    <property type="match status" value="1"/>
</dbReference>
<accession>A0A0R0CEZ6</accession>